<dbReference type="EMBL" id="NIPO01000001">
    <property type="protein sequence ID" value="PJR03986.1"/>
    <property type="molecule type" value="Genomic_DNA"/>
</dbReference>
<gene>
    <name evidence="2" type="ORF">CDL10_05165</name>
</gene>
<comment type="caution">
    <text evidence="2">The sequence shown here is derived from an EMBL/GenBank/DDBJ whole genome shotgun (WGS) entry which is preliminary data.</text>
</comment>
<dbReference type="Pfam" id="PF13858">
    <property type="entry name" value="DUF4199"/>
    <property type="match status" value="1"/>
</dbReference>
<evidence type="ECO:0008006" key="4">
    <source>
        <dbReference type="Google" id="ProtNLM"/>
    </source>
</evidence>
<evidence type="ECO:0000313" key="2">
    <source>
        <dbReference type="EMBL" id="PJR03986.1"/>
    </source>
</evidence>
<keyword evidence="1" id="KW-1133">Transmembrane helix</keyword>
<dbReference type="Proteomes" id="UP000231960">
    <property type="component" value="Unassembled WGS sequence"/>
</dbReference>
<name>A0A2M9R552_9FLAO</name>
<keyword evidence="1" id="KW-0812">Transmembrane</keyword>
<dbReference type="InterPro" id="IPR025250">
    <property type="entry name" value="DUF4199"/>
</dbReference>
<feature type="transmembrane region" description="Helical" evidence="1">
    <location>
        <begin position="76"/>
        <end position="98"/>
    </location>
</feature>
<accession>A0A2M9R552</accession>
<proteinExistence type="predicted"/>
<feature type="transmembrane region" description="Helical" evidence="1">
    <location>
        <begin position="35"/>
        <end position="55"/>
    </location>
</feature>
<protein>
    <recommendedName>
        <fullName evidence="4">DUF4199 domain-containing protein</fullName>
    </recommendedName>
</protein>
<sequence>MDTHVKKTGLQIGSTLAIILILFYLFVYISDYRYMTSVITGFILIFFCIIFGFTASYLTKKRLGGLITFKNAFIPYFLTVIIGVLGSTLFLYVLYGLIDTETGNKIHLEMIELSKQQAINFEMSPEQAEQSLEMVTRANPYSIGKMLMSAGTRILMLCVPGFLAAVLFKNQSEPMKNRAEVNENLSR</sequence>
<feature type="transmembrane region" description="Helical" evidence="1">
    <location>
        <begin position="150"/>
        <end position="168"/>
    </location>
</feature>
<keyword evidence="1" id="KW-0472">Membrane</keyword>
<dbReference type="OrthoDB" id="660361at2"/>
<dbReference type="RefSeq" id="WP_100677551.1">
    <property type="nucleotide sequence ID" value="NZ_NIPO01000001.1"/>
</dbReference>
<reference evidence="2 3" key="1">
    <citation type="submission" date="2017-06" db="EMBL/GenBank/DDBJ databases">
        <title>Description of Avrilella dinanensis gen. nov. sp. nov.</title>
        <authorList>
            <person name="Leyer C."/>
            <person name="Sassi M."/>
            <person name="Minet J."/>
            <person name="Kayal S."/>
            <person name="Cattoir V."/>
        </authorList>
    </citation>
    <scope>NUCLEOTIDE SEQUENCE [LARGE SCALE GENOMIC DNA]</scope>
    <source>
        <strain evidence="2 3">UR159</strain>
    </source>
</reference>
<evidence type="ECO:0000256" key="1">
    <source>
        <dbReference type="SAM" id="Phobius"/>
    </source>
</evidence>
<evidence type="ECO:0000313" key="3">
    <source>
        <dbReference type="Proteomes" id="UP000231960"/>
    </source>
</evidence>
<keyword evidence="3" id="KW-1185">Reference proteome</keyword>
<organism evidence="2 3">
    <name type="scientific">Avrilella dinanensis</name>
    <dbReference type="NCBI Taxonomy" id="2008672"/>
    <lineage>
        <taxon>Bacteria</taxon>
        <taxon>Pseudomonadati</taxon>
        <taxon>Bacteroidota</taxon>
        <taxon>Flavobacteriia</taxon>
        <taxon>Flavobacteriales</taxon>
        <taxon>Flavobacteriaceae</taxon>
        <taxon>Avrilella</taxon>
    </lineage>
</organism>
<feature type="transmembrane region" description="Helical" evidence="1">
    <location>
        <begin position="12"/>
        <end position="29"/>
    </location>
</feature>
<dbReference type="AlphaFoldDB" id="A0A2M9R552"/>